<evidence type="ECO:0000256" key="9">
    <source>
        <dbReference type="SAM" id="Phobius"/>
    </source>
</evidence>
<dbReference type="GO" id="GO:0000139">
    <property type="term" value="C:Golgi membrane"/>
    <property type="evidence" value="ECO:0007669"/>
    <property type="project" value="UniProtKB-SubCell"/>
</dbReference>
<keyword evidence="5 9" id="KW-1133">Transmembrane helix</keyword>
<dbReference type="GO" id="GO:0071555">
    <property type="term" value="P:cell wall organization"/>
    <property type="evidence" value="ECO:0007669"/>
    <property type="project" value="UniProtKB-KW"/>
</dbReference>
<evidence type="ECO:0000256" key="2">
    <source>
        <dbReference type="ARBA" id="ARBA00022676"/>
    </source>
</evidence>
<evidence type="ECO:0000256" key="6">
    <source>
        <dbReference type="ARBA" id="ARBA00023034"/>
    </source>
</evidence>
<keyword evidence="2" id="KW-0328">Glycosyltransferase</keyword>
<organism evidence="11">
    <name type="scientific">Cucumis melo</name>
    <name type="common">Muskmelon</name>
    <dbReference type="NCBI Taxonomy" id="3656"/>
    <lineage>
        <taxon>Eukaryota</taxon>
        <taxon>Viridiplantae</taxon>
        <taxon>Streptophyta</taxon>
        <taxon>Embryophyta</taxon>
        <taxon>Tracheophyta</taxon>
        <taxon>Spermatophyta</taxon>
        <taxon>Magnoliopsida</taxon>
        <taxon>eudicotyledons</taxon>
        <taxon>Gunneridae</taxon>
        <taxon>Pentapetalae</taxon>
        <taxon>rosids</taxon>
        <taxon>fabids</taxon>
        <taxon>Cucurbitales</taxon>
        <taxon>Cucurbitaceae</taxon>
        <taxon>Benincaseae</taxon>
        <taxon>Cucumis</taxon>
    </lineage>
</organism>
<dbReference type="Pfam" id="PF00535">
    <property type="entry name" value="Glycos_transf_2"/>
    <property type="match status" value="1"/>
</dbReference>
<dbReference type="EnsemblPlants" id="MELO3C032937.2.1">
    <property type="protein sequence ID" value="MELO3C032937.2.1"/>
    <property type="gene ID" value="MELO3C032937.2"/>
</dbReference>
<comment type="subcellular location">
    <subcellularLocation>
        <location evidence="1">Golgi apparatus membrane</location>
        <topology evidence="1">Multi-pass membrane protein</topology>
    </subcellularLocation>
</comment>
<dbReference type="PANTHER" id="PTHR32044">
    <property type="entry name" value="GLUCOMANNAN 4-BETA-MANNOSYLTRANSFERASE 9"/>
    <property type="match status" value="1"/>
</dbReference>
<dbReference type="AlphaFoldDB" id="A0A9I9EF85"/>
<keyword evidence="4 9" id="KW-0812">Transmembrane</keyword>
<keyword evidence="3" id="KW-0808">Transferase</keyword>
<proteinExistence type="predicted"/>
<protein>
    <recommendedName>
        <fullName evidence="10">Glycosyltransferase 2-like domain-containing protein</fullName>
    </recommendedName>
</protein>
<evidence type="ECO:0000256" key="4">
    <source>
        <dbReference type="ARBA" id="ARBA00022692"/>
    </source>
</evidence>
<accession>A0A9I9EF85</accession>
<dbReference type="InterPro" id="IPR029044">
    <property type="entry name" value="Nucleotide-diphossugar_trans"/>
</dbReference>
<dbReference type="InterPro" id="IPR001173">
    <property type="entry name" value="Glyco_trans_2-like"/>
</dbReference>
<feature type="transmembrane region" description="Helical" evidence="9">
    <location>
        <begin position="46"/>
        <end position="74"/>
    </location>
</feature>
<keyword evidence="7 9" id="KW-0472">Membrane</keyword>
<name>A0A9I9EF85_CUCME</name>
<evidence type="ECO:0000256" key="5">
    <source>
        <dbReference type="ARBA" id="ARBA00022989"/>
    </source>
</evidence>
<dbReference type="PANTHER" id="PTHR32044:SF77">
    <property type="entry name" value="GLUCOMANNAN 4-BETA-MANNOSYLTRANSFERASE 9"/>
    <property type="match status" value="1"/>
</dbReference>
<keyword evidence="6" id="KW-0333">Golgi apparatus</keyword>
<evidence type="ECO:0000313" key="11">
    <source>
        <dbReference type="EnsemblPlants" id="MELO3C032937.2.1"/>
    </source>
</evidence>
<dbReference type="Gene3D" id="3.90.550.10">
    <property type="entry name" value="Spore Coat Polysaccharide Biosynthesis Protein SpsA, Chain A"/>
    <property type="match status" value="1"/>
</dbReference>
<dbReference type="GO" id="GO:0051753">
    <property type="term" value="F:mannan synthase activity"/>
    <property type="evidence" value="ECO:0007669"/>
    <property type="project" value="TreeGrafter"/>
</dbReference>
<sequence>METISSETLLPVTALQGTTANTLFQVITLIWEGIKSAIVVPLLRGAVYICLTMSLMLLIERVYMGIVIGLVKLFKRKPEKRYKWEPMEDDIELGSSVYPMVLVQIPMYNEKEVYQLSIGAACGLSWPSDRIIIQVLDDSTDPIVKELVEKECERWASKGINIKYEIRDNRNGYKAGALKEGLKRSYVKLCDYVVIFDADFQPEPDFLRRTVPFLIHNPKIALVQARWKFG</sequence>
<evidence type="ECO:0000256" key="7">
    <source>
        <dbReference type="ARBA" id="ARBA00023136"/>
    </source>
</evidence>
<feature type="domain" description="Glycosyltransferase 2-like" evidence="10">
    <location>
        <begin position="104"/>
        <end position="227"/>
    </location>
</feature>
<evidence type="ECO:0000256" key="8">
    <source>
        <dbReference type="ARBA" id="ARBA00023316"/>
    </source>
</evidence>
<dbReference type="SUPFAM" id="SSF53448">
    <property type="entry name" value="Nucleotide-diphospho-sugar transferases"/>
    <property type="match status" value="1"/>
</dbReference>
<dbReference type="Gramene" id="MELO3C032937.2.1">
    <property type="protein sequence ID" value="MELO3C032937.2.1"/>
    <property type="gene ID" value="MELO3C032937.2"/>
</dbReference>
<evidence type="ECO:0000256" key="3">
    <source>
        <dbReference type="ARBA" id="ARBA00022679"/>
    </source>
</evidence>
<reference evidence="11" key="1">
    <citation type="submission" date="2023-03" db="UniProtKB">
        <authorList>
            <consortium name="EnsemblPlants"/>
        </authorList>
    </citation>
    <scope>IDENTIFICATION</scope>
</reference>
<keyword evidence="8" id="KW-0961">Cell wall biogenesis/degradation</keyword>
<evidence type="ECO:0000259" key="10">
    <source>
        <dbReference type="Pfam" id="PF00535"/>
    </source>
</evidence>
<evidence type="ECO:0000256" key="1">
    <source>
        <dbReference type="ARBA" id="ARBA00004653"/>
    </source>
</evidence>